<sequence>MSIRVLLADDQALLRAGFKVLIDATAGMDVVAEAANGHEAVRLTRQSRPDVVLMDIRMPELDGIAATRMITGDPDLADVHVLVLTTFETDDYVYQALRSGASGFLGKSVGHRELIDGIHTVALGDALLTPVALRSLITRLLPRQELQQTPHPALERLATLTERERQILVLVAAGLSNDDIATRLDVSPQTAKTHVNRAMAKLQAHDRAQLVVIAYETGLVRPTHLTQ</sequence>
<dbReference type="Gene3D" id="3.40.50.2300">
    <property type="match status" value="1"/>
</dbReference>
<dbReference type="Pfam" id="PF00072">
    <property type="entry name" value="Response_reg"/>
    <property type="match status" value="1"/>
</dbReference>
<evidence type="ECO:0000259" key="6">
    <source>
        <dbReference type="PROSITE" id="PS50043"/>
    </source>
</evidence>
<evidence type="ECO:0000256" key="3">
    <source>
        <dbReference type="ARBA" id="ARBA00023125"/>
    </source>
</evidence>
<keyword evidence="2" id="KW-0805">Transcription regulation</keyword>
<dbReference type="PRINTS" id="PR00038">
    <property type="entry name" value="HTHLUXR"/>
</dbReference>
<dbReference type="InterPro" id="IPR011006">
    <property type="entry name" value="CheY-like_superfamily"/>
</dbReference>
<keyword evidence="9" id="KW-1185">Reference proteome</keyword>
<dbReference type="InterPro" id="IPR058245">
    <property type="entry name" value="NreC/VraR/RcsB-like_REC"/>
</dbReference>
<organism evidence="8 9">
    <name type="scientific">Streptacidiphilus jeojiensis</name>
    <dbReference type="NCBI Taxonomy" id="3229225"/>
    <lineage>
        <taxon>Bacteria</taxon>
        <taxon>Bacillati</taxon>
        <taxon>Actinomycetota</taxon>
        <taxon>Actinomycetes</taxon>
        <taxon>Kitasatosporales</taxon>
        <taxon>Streptomycetaceae</taxon>
        <taxon>Streptacidiphilus</taxon>
    </lineage>
</organism>
<proteinExistence type="predicted"/>
<gene>
    <name evidence="8" type="ORF">ABUW04_29745</name>
</gene>
<evidence type="ECO:0000256" key="1">
    <source>
        <dbReference type="ARBA" id="ARBA00022553"/>
    </source>
</evidence>
<dbReference type="PANTHER" id="PTHR43214">
    <property type="entry name" value="TWO-COMPONENT RESPONSE REGULATOR"/>
    <property type="match status" value="1"/>
</dbReference>
<dbReference type="PROSITE" id="PS50043">
    <property type="entry name" value="HTH_LUXR_2"/>
    <property type="match status" value="1"/>
</dbReference>
<dbReference type="EMBL" id="JBEUKS010000012">
    <property type="protein sequence ID" value="MFC1442443.1"/>
    <property type="molecule type" value="Genomic_DNA"/>
</dbReference>
<dbReference type="CDD" id="cd06170">
    <property type="entry name" value="LuxR_C_like"/>
    <property type="match status" value="1"/>
</dbReference>
<keyword evidence="3" id="KW-0238">DNA-binding</keyword>
<keyword evidence="1 5" id="KW-0597">Phosphoprotein</keyword>
<feature type="domain" description="HTH luxR-type" evidence="6">
    <location>
        <begin position="153"/>
        <end position="218"/>
    </location>
</feature>
<dbReference type="SMART" id="SM00421">
    <property type="entry name" value="HTH_LUXR"/>
    <property type="match status" value="1"/>
</dbReference>
<dbReference type="Pfam" id="PF00196">
    <property type="entry name" value="GerE"/>
    <property type="match status" value="1"/>
</dbReference>
<dbReference type="InterPro" id="IPR000792">
    <property type="entry name" value="Tscrpt_reg_LuxR_C"/>
</dbReference>
<dbReference type="PROSITE" id="PS50110">
    <property type="entry name" value="RESPONSE_REGULATORY"/>
    <property type="match status" value="1"/>
</dbReference>
<dbReference type="InterPro" id="IPR039420">
    <property type="entry name" value="WalR-like"/>
</dbReference>
<dbReference type="SMART" id="SM00448">
    <property type="entry name" value="REC"/>
    <property type="match status" value="1"/>
</dbReference>
<comment type="caution">
    <text evidence="8">The sequence shown here is derived from an EMBL/GenBank/DDBJ whole genome shotgun (WGS) entry which is preliminary data.</text>
</comment>
<feature type="modified residue" description="4-aspartylphosphate" evidence="5">
    <location>
        <position position="55"/>
    </location>
</feature>
<dbReference type="SUPFAM" id="SSF46894">
    <property type="entry name" value="C-terminal effector domain of the bipartite response regulators"/>
    <property type="match status" value="1"/>
</dbReference>
<dbReference type="RefSeq" id="WP_380567512.1">
    <property type="nucleotide sequence ID" value="NZ_JBEUKS010000012.1"/>
</dbReference>
<reference evidence="8 9" key="1">
    <citation type="submission" date="2024-06" db="EMBL/GenBank/DDBJ databases">
        <authorList>
            <person name="Lee S.D."/>
        </authorList>
    </citation>
    <scope>NUCLEOTIDE SEQUENCE [LARGE SCALE GENOMIC DNA]</scope>
    <source>
        <strain evidence="8 9">N1-10</strain>
    </source>
</reference>
<dbReference type="Proteomes" id="UP001592581">
    <property type="component" value="Unassembled WGS sequence"/>
</dbReference>
<evidence type="ECO:0000256" key="5">
    <source>
        <dbReference type="PROSITE-ProRule" id="PRU00169"/>
    </source>
</evidence>
<feature type="domain" description="Response regulatory" evidence="7">
    <location>
        <begin position="4"/>
        <end position="122"/>
    </location>
</feature>
<dbReference type="PANTHER" id="PTHR43214:SF24">
    <property type="entry name" value="TRANSCRIPTIONAL REGULATORY PROTEIN NARL-RELATED"/>
    <property type="match status" value="1"/>
</dbReference>
<protein>
    <submittedName>
        <fullName evidence="8">Response regulator transcription factor</fullName>
    </submittedName>
</protein>
<dbReference type="SUPFAM" id="SSF52172">
    <property type="entry name" value="CheY-like"/>
    <property type="match status" value="1"/>
</dbReference>
<dbReference type="InterPro" id="IPR016032">
    <property type="entry name" value="Sig_transdc_resp-reg_C-effctor"/>
</dbReference>
<name>A0ABV6XVZ4_9ACTN</name>
<evidence type="ECO:0000313" key="9">
    <source>
        <dbReference type="Proteomes" id="UP001592581"/>
    </source>
</evidence>
<dbReference type="InterPro" id="IPR001789">
    <property type="entry name" value="Sig_transdc_resp-reg_receiver"/>
</dbReference>
<evidence type="ECO:0000313" key="8">
    <source>
        <dbReference type="EMBL" id="MFC1442443.1"/>
    </source>
</evidence>
<keyword evidence="4" id="KW-0804">Transcription</keyword>
<evidence type="ECO:0000256" key="4">
    <source>
        <dbReference type="ARBA" id="ARBA00023163"/>
    </source>
</evidence>
<evidence type="ECO:0000256" key="2">
    <source>
        <dbReference type="ARBA" id="ARBA00023015"/>
    </source>
</evidence>
<dbReference type="CDD" id="cd17535">
    <property type="entry name" value="REC_NarL-like"/>
    <property type="match status" value="1"/>
</dbReference>
<accession>A0ABV6XVZ4</accession>
<evidence type="ECO:0000259" key="7">
    <source>
        <dbReference type="PROSITE" id="PS50110"/>
    </source>
</evidence>